<feature type="active site" description="O-(5'-phospho-DNA)-serine intermediate" evidence="6 7">
    <location>
        <position position="10"/>
    </location>
</feature>
<dbReference type="CDD" id="cd03768">
    <property type="entry name" value="SR_ResInv"/>
    <property type="match status" value="1"/>
</dbReference>
<dbReference type="InterPro" id="IPR006120">
    <property type="entry name" value="Resolvase_HTH_dom"/>
</dbReference>
<proteinExistence type="inferred from homology"/>
<dbReference type="SMART" id="SM00857">
    <property type="entry name" value="Resolvase"/>
    <property type="match status" value="1"/>
</dbReference>
<dbReference type="Gene3D" id="1.10.10.60">
    <property type="entry name" value="Homeodomain-like"/>
    <property type="match status" value="1"/>
</dbReference>
<keyword evidence="10" id="KW-1185">Reference proteome</keyword>
<feature type="domain" description="Resolvase/invertase-type recombinase catalytic" evidence="8">
    <location>
        <begin position="2"/>
        <end position="135"/>
    </location>
</feature>
<dbReference type="PROSITE" id="PS00398">
    <property type="entry name" value="RECOMBINASES_2"/>
    <property type="match status" value="1"/>
</dbReference>
<dbReference type="SUPFAM" id="SSF53041">
    <property type="entry name" value="Resolvase-like"/>
    <property type="match status" value="1"/>
</dbReference>
<evidence type="ECO:0000259" key="8">
    <source>
        <dbReference type="PROSITE" id="PS51736"/>
    </source>
</evidence>
<protein>
    <submittedName>
        <fullName evidence="9">Transposon resolvase</fullName>
    </submittedName>
</protein>
<dbReference type="Pfam" id="PF00239">
    <property type="entry name" value="Resolvase"/>
    <property type="match status" value="1"/>
</dbReference>
<comment type="caution">
    <text evidence="9">The sequence shown here is derived from an EMBL/GenBank/DDBJ whole genome shotgun (WGS) entry which is preliminary data.</text>
</comment>
<evidence type="ECO:0000256" key="5">
    <source>
        <dbReference type="ARBA" id="ARBA00023172"/>
    </source>
</evidence>
<keyword evidence="4" id="KW-0238">DNA-binding</keyword>
<dbReference type="PROSITE" id="PS51736">
    <property type="entry name" value="RECOMBINASES_3"/>
    <property type="match status" value="1"/>
</dbReference>
<keyword evidence="5" id="KW-0233">DNA recombination</keyword>
<dbReference type="InterPro" id="IPR006118">
    <property type="entry name" value="Recombinase_CS"/>
</dbReference>
<dbReference type="EMBL" id="JSWE01000234">
    <property type="protein sequence ID" value="KIE04079.1"/>
    <property type="molecule type" value="Genomic_DNA"/>
</dbReference>
<evidence type="ECO:0000256" key="1">
    <source>
        <dbReference type="ARBA" id="ARBA00009913"/>
    </source>
</evidence>
<evidence type="ECO:0000256" key="7">
    <source>
        <dbReference type="PROSITE-ProRule" id="PRU10137"/>
    </source>
</evidence>
<gene>
    <name evidence="9" type="primary">tnpR_3</name>
    <name evidence="9" type="ORF">NF27_JR00020</name>
</gene>
<dbReference type="PROSITE" id="PS00397">
    <property type="entry name" value="RECOMBINASES_1"/>
    <property type="match status" value="1"/>
</dbReference>
<keyword evidence="3" id="KW-0230">DNA invertase</keyword>
<name>A0A0C1QEX3_9RICK</name>
<dbReference type="Pfam" id="PF02796">
    <property type="entry name" value="HTH_7"/>
    <property type="match status" value="1"/>
</dbReference>
<dbReference type="AlphaFoldDB" id="A0A0C1QEX3"/>
<evidence type="ECO:0000313" key="10">
    <source>
        <dbReference type="Proteomes" id="UP000031258"/>
    </source>
</evidence>
<reference evidence="9 10" key="1">
    <citation type="submission" date="2014-11" db="EMBL/GenBank/DDBJ databases">
        <title>A Rickettsiales Symbiont of Amoebae With Ancient Features.</title>
        <authorList>
            <person name="Schulz F."/>
            <person name="Martijn J."/>
            <person name="Wascher F."/>
            <person name="Kostanjsek R."/>
            <person name="Ettema T.J."/>
            <person name="Horn M."/>
        </authorList>
    </citation>
    <scope>NUCLEOTIDE SEQUENCE [LARGE SCALE GENOMIC DNA]</scope>
    <source>
        <strain evidence="9 10">UWC36</strain>
    </source>
</reference>
<evidence type="ECO:0000256" key="4">
    <source>
        <dbReference type="ARBA" id="ARBA00023125"/>
    </source>
</evidence>
<keyword evidence="2" id="KW-0229">DNA integration</keyword>
<dbReference type="Gene3D" id="3.40.50.1390">
    <property type="entry name" value="Resolvase, N-terminal catalytic domain"/>
    <property type="match status" value="1"/>
</dbReference>
<evidence type="ECO:0000256" key="6">
    <source>
        <dbReference type="PIRSR" id="PIRSR606118-50"/>
    </source>
</evidence>
<dbReference type="InterPro" id="IPR050639">
    <property type="entry name" value="SSR_resolvase"/>
</dbReference>
<accession>A0A0C1QEX3</accession>
<dbReference type="PANTHER" id="PTHR30461:SF2">
    <property type="entry name" value="SERINE RECOMBINASE PINE-RELATED"/>
    <property type="match status" value="1"/>
</dbReference>
<evidence type="ECO:0000256" key="3">
    <source>
        <dbReference type="ARBA" id="ARBA00023100"/>
    </source>
</evidence>
<dbReference type="PANTHER" id="PTHR30461">
    <property type="entry name" value="DNA-INVERTASE FROM LAMBDOID PROPHAGE"/>
    <property type="match status" value="1"/>
</dbReference>
<sequence length="197" mass="22203">MMKIGYARVSTRDQSLDLQIDALEKAGCEKIYTEVMSGAKSERPKLQEMLSQLRRGDVVIVWKLDRLGCSLKHLVELVSWFIEQGVGLRSLHDHIDTTTSQGRLIFNIFASLAEFERDLIQERTRAGLNAARARGRLGGKPKGLSREAESTACAAETLYKEGKLSVNQIIKQLGIAKATFYNYLRRRNVPVSSYNKK</sequence>
<dbReference type="Proteomes" id="UP000031258">
    <property type="component" value="Unassembled WGS sequence"/>
</dbReference>
<comment type="similarity">
    <text evidence="1">Belongs to the site-specific recombinase resolvase family.</text>
</comment>
<evidence type="ECO:0000256" key="2">
    <source>
        <dbReference type="ARBA" id="ARBA00022908"/>
    </source>
</evidence>
<dbReference type="GO" id="GO:0000150">
    <property type="term" value="F:DNA strand exchange activity"/>
    <property type="evidence" value="ECO:0007669"/>
    <property type="project" value="UniProtKB-KW"/>
</dbReference>
<dbReference type="GO" id="GO:0003677">
    <property type="term" value="F:DNA binding"/>
    <property type="evidence" value="ECO:0007669"/>
    <property type="project" value="UniProtKB-KW"/>
</dbReference>
<dbReference type="STRING" id="86105.NF27_JR00020"/>
<dbReference type="InterPro" id="IPR036162">
    <property type="entry name" value="Resolvase-like_N_sf"/>
</dbReference>
<dbReference type="FunFam" id="3.40.50.1390:FF:000001">
    <property type="entry name" value="DNA recombinase"/>
    <property type="match status" value="1"/>
</dbReference>
<evidence type="ECO:0000313" key="9">
    <source>
        <dbReference type="EMBL" id="KIE04079.1"/>
    </source>
</evidence>
<dbReference type="GO" id="GO:0015074">
    <property type="term" value="P:DNA integration"/>
    <property type="evidence" value="ECO:0007669"/>
    <property type="project" value="UniProtKB-KW"/>
</dbReference>
<organism evidence="9 10">
    <name type="scientific">Candidatus Jidaibacter acanthamoebae</name>
    <dbReference type="NCBI Taxonomy" id="86105"/>
    <lineage>
        <taxon>Bacteria</taxon>
        <taxon>Pseudomonadati</taxon>
        <taxon>Pseudomonadota</taxon>
        <taxon>Alphaproteobacteria</taxon>
        <taxon>Rickettsiales</taxon>
        <taxon>Candidatus Midichloriaceae</taxon>
        <taxon>Candidatus Jidaibacter</taxon>
    </lineage>
</organism>
<dbReference type="InterPro" id="IPR006119">
    <property type="entry name" value="Resolv_N"/>
</dbReference>